<dbReference type="Gene3D" id="3.20.20.80">
    <property type="entry name" value="Glycosidases"/>
    <property type="match status" value="2"/>
</dbReference>
<keyword evidence="3 6" id="KW-0326">Glycosidase</keyword>
<gene>
    <name evidence="7" type="ORF">SanaruYs_00850</name>
</gene>
<protein>
    <submittedName>
        <fullName evidence="7">Glycoside hydrolase family 1 protein</fullName>
    </submittedName>
</protein>
<evidence type="ECO:0000256" key="5">
    <source>
        <dbReference type="RuleBase" id="RU003690"/>
    </source>
</evidence>
<evidence type="ECO:0000256" key="2">
    <source>
        <dbReference type="ARBA" id="ARBA00022801"/>
    </source>
</evidence>
<accession>A0A401U4P6</accession>
<dbReference type="PROSITE" id="PS00572">
    <property type="entry name" value="GLYCOSYL_HYDROL_F1_1"/>
    <property type="match status" value="1"/>
</dbReference>
<proteinExistence type="inferred from homology"/>
<dbReference type="Pfam" id="PF00232">
    <property type="entry name" value="Glyco_hydro_1"/>
    <property type="match status" value="2"/>
</dbReference>
<dbReference type="GO" id="GO:0008422">
    <property type="term" value="F:beta-glucosidase activity"/>
    <property type="evidence" value="ECO:0007669"/>
    <property type="project" value="UniProtKB-EC"/>
</dbReference>
<comment type="similarity">
    <text evidence="1 5">Belongs to the glycosyl hydrolase 1 family.</text>
</comment>
<dbReference type="PROSITE" id="PS00653">
    <property type="entry name" value="GLYCOSYL_HYDROL_F1_2"/>
    <property type="match status" value="1"/>
</dbReference>
<dbReference type="PANTHER" id="PTHR10353:SF209">
    <property type="entry name" value="GALACTOLIPID GALACTOSYLTRANSFERASE SFR2, CHLOROPLASTIC"/>
    <property type="match status" value="1"/>
</dbReference>
<dbReference type="PANTHER" id="PTHR10353">
    <property type="entry name" value="GLYCOSYL HYDROLASE"/>
    <property type="match status" value="1"/>
</dbReference>
<dbReference type="Proteomes" id="UP000288227">
    <property type="component" value="Unassembled WGS sequence"/>
</dbReference>
<evidence type="ECO:0000256" key="3">
    <source>
        <dbReference type="ARBA" id="ARBA00023295"/>
    </source>
</evidence>
<dbReference type="InterPro" id="IPR001360">
    <property type="entry name" value="Glyco_hydro_1"/>
</dbReference>
<comment type="caution">
    <text evidence="7">The sequence shown here is derived from an EMBL/GenBank/DDBJ whole genome shotgun (WGS) entry which is preliminary data.</text>
</comment>
<evidence type="ECO:0000313" key="8">
    <source>
        <dbReference type="Proteomes" id="UP000288227"/>
    </source>
</evidence>
<sequence>MALHFPDTFLFGTSTSSYQIETAFDHDWQGVKSMDGHVFESTTDHERRFEDDAQLIADLAPAYRMSLMWSKLQRAPKASFHPETVEEYHTLLKALKRRNVNIMMVLHHFTNPTWFSTLGGWEKEDNIDLWLDFVEQLVAEFGQYVSYWNTFNEPNVYASFGWGIGQFPPFKKNLITAIKVVRNMGKAHDQAYTLLKEHTPDKPVGISHNCAVFAADNLMGWLPAKLLDHWFMQFVPKHFERVDFFGMSYYARINHDPLPVTMVTTPDKLINSGKDHDDMWEYYPEGLRETILRYWKQYKKPIIITENGICTKDDTLRVRAIHDYLKIVHDLLQEGVDIKGYYYWSTWDNFEWALGPTYQFGLYSCDLETKERIARPSATVYASIAHTKTLEPKEVVVG</sequence>
<dbReference type="GO" id="GO:0005975">
    <property type="term" value="P:carbohydrate metabolic process"/>
    <property type="evidence" value="ECO:0007669"/>
    <property type="project" value="InterPro"/>
</dbReference>
<evidence type="ECO:0000313" key="7">
    <source>
        <dbReference type="EMBL" id="GCC49871.1"/>
    </source>
</evidence>
<reference evidence="7 8" key="1">
    <citation type="submission" date="2018-11" db="EMBL/GenBank/DDBJ databases">
        <title>Chryseotalea sanarue gen. nov., sp., nov., a member of the family Cytophagaceae, isolated from a brackish lake in Hamamatsu Japan.</title>
        <authorList>
            <person name="Maejima Y."/>
            <person name="Iino T."/>
            <person name="Muraguchi Y."/>
            <person name="Fukuda K."/>
            <person name="Ohkuma M."/>
            <person name="Moriuchi R."/>
            <person name="Dohra H."/>
            <person name="Kimbara K."/>
            <person name="Shintani M."/>
        </authorList>
    </citation>
    <scope>NUCLEOTIDE SEQUENCE [LARGE SCALE GENOMIC DNA]</scope>
    <source>
        <strain evidence="7 8">Ys</strain>
    </source>
</reference>
<dbReference type="SUPFAM" id="SSF51445">
    <property type="entry name" value="(Trans)glycosidases"/>
    <property type="match status" value="1"/>
</dbReference>
<name>A0A401U4P6_9BACT</name>
<evidence type="ECO:0000256" key="1">
    <source>
        <dbReference type="ARBA" id="ARBA00010838"/>
    </source>
</evidence>
<dbReference type="RefSeq" id="WP_127120540.1">
    <property type="nucleotide sequence ID" value="NZ_BHXQ01000001.1"/>
</dbReference>
<dbReference type="InterPro" id="IPR017853">
    <property type="entry name" value="GH"/>
</dbReference>
<dbReference type="EMBL" id="BHXQ01000001">
    <property type="protein sequence ID" value="GCC49871.1"/>
    <property type="molecule type" value="Genomic_DNA"/>
</dbReference>
<organism evidence="7 8">
    <name type="scientific">Chryseotalea sanaruensis</name>
    <dbReference type="NCBI Taxonomy" id="2482724"/>
    <lineage>
        <taxon>Bacteria</taxon>
        <taxon>Pseudomonadati</taxon>
        <taxon>Bacteroidota</taxon>
        <taxon>Cytophagia</taxon>
        <taxon>Cytophagales</taxon>
        <taxon>Chryseotaleaceae</taxon>
        <taxon>Chryseotalea</taxon>
    </lineage>
</organism>
<feature type="active site" description="Nucleophile" evidence="4">
    <location>
        <position position="306"/>
    </location>
</feature>
<dbReference type="OrthoDB" id="9765195at2"/>
<evidence type="ECO:0000256" key="6">
    <source>
        <dbReference type="RuleBase" id="RU004468"/>
    </source>
</evidence>
<dbReference type="InterPro" id="IPR018120">
    <property type="entry name" value="Glyco_hydro_1_AS"/>
</dbReference>
<keyword evidence="8" id="KW-1185">Reference proteome</keyword>
<dbReference type="AlphaFoldDB" id="A0A401U4P6"/>
<dbReference type="PRINTS" id="PR00131">
    <property type="entry name" value="GLHYDRLASE1"/>
</dbReference>
<dbReference type="InterPro" id="IPR033132">
    <property type="entry name" value="GH_1_N_CS"/>
</dbReference>
<keyword evidence="2 6" id="KW-0378">Hydrolase</keyword>
<evidence type="ECO:0000256" key="4">
    <source>
        <dbReference type="PROSITE-ProRule" id="PRU10055"/>
    </source>
</evidence>